<evidence type="ECO:0000313" key="3">
    <source>
        <dbReference type="EMBL" id="CAA9348143.1"/>
    </source>
</evidence>
<keyword evidence="2" id="KW-0812">Transmembrane</keyword>
<sequence>MFRRSKPDTPAATTTARRSSGSTAYRPDAPADQPVQLGKGRPTPSRKEAEAAARARAKAALDPKLSRKQAREKRFEASRAAREGIKNGDERYLRPRDQGPLRRFVRDFIDARLSMAEIAVPGFLVSFLLSASGAAVAGSGLLNALLLVIVVDSVLLRFRLRRELKRRFPEQDPKGTTFYALARALQIRWLRLPKPQVKLGQALPETYR</sequence>
<evidence type="ECO:0000256" key="1">
    <source>
        <dbReference type="SAM" id="MobiDB-lite"/>
    </source>
</evidence>
<keyword evidence="2" id="KW-1133">Transmembrane helix</keyword>
<feature type="compositionally biased region" description="Low complexity" evidence="1">
    <location>
        <begin position="11"/>
        <end position="26"/>
    </location>
</feature>
<feature type="region of interest" description="Disordered" evidence="1">
    <location>
        <begin position="1"/>
        <end position="81"/>
    </location>
</feature>
<proteinExistence type="predicted"/>
<dbReference type="EMBL" id="CADCUF010000241">
    <property type="protein sequence ID" value="CAA9348143.1"/>
    <property type="molecule type" value="Genomic_DNA"/>
</dbReference>
<reference evidence="3" key="1">
    <citation type="submission" date="2020-02" db="EMBL/GenBank/DDBJ databases">
        <authorList>
            <person name="Meier V. D."/>
        </authorList>
    </citation>
    <scope>NUCLEOTIDE SEQUENCE</scope>
    <source>
        <strain evidence="3">AVDCRST_MAG24</strain>
    </source>
</reference>
<feature type="compositionally biased region" description="Basic and acidic residues" evidence="1">
    <location>
        <begin position="72"/>
        <end position="81"/>
    </location>
</feature>
<dbReference type="InterPro" id="IPR021403">
    <property type="entry name" value="DUF3043"/>
</dbReference>
<name>A0A6J4M2B6_9ACTN</name>
<protein>
    <submittedName>
        <fullName evidence="3">CblZ, a non-orthologous displasment for Alpha-ribazole-5'-phosphate phosphatase</fullName>
    </submittedName>
</protein>
<dbReference type="AlphaFoldDB" id="A0A6J4M2B6"/>
<organism evidence="3">
    <name type="scientific">uncultured Nocardioidaceae bacterium</name>
    <dbReference type="NCBI Taxonomy" id="253824"/>
    <lineage>
        <taxon>Bacteria</taxon>
        <taxon>Bacillati</taxon>
        <taxon>Actinomycetota</taxon>
        <taxon>Actinomycetes</taxon>
        <taxon>Propionibacteriales</taxon>
        <taxon>Nocardioidaceae</taxon>
        <taxon>environmental samples</taxon>
    </lineage>
</organism>
<dbReference type="Pfam" id="PF11241">
    <property type="entry name" value="DUF3043"/>
    <property type="match status" value="1"/>
</dbReference>
<keyword evidence="2" id="KW-0472">Membrane</keyword>
<accession>A0A6J4M2B6</accession>
<gene>
    <name evidence="3" type="ORF">AVDCRST_MAG24-1641</name>
</gene>
<evidence type="ECO:0000256" key="2">
    <source>
        <dbReference type="SAM" id="Phobius"/>
    </source>
</evidence>
<feature type="transmembrane region" description="Helical" evidence="2">
    <location>
        <begin position="135"/>
        <end position="158"/>
    </location>
</feature>
<feature type="compositionally biased region" description="Basic and acidic residues" evidence="1">
    <location>
        <begin position="45"/>
        <end position="65"/>
    </location>
</feature>